<dbReference type="Gene3D" id="1.10.287.130">
    <property type="match status" value="1"/>
</dbReference>
<dbReference type="Gene3D" id="3.30.565.10">
    <property type="entry name" value="Histidine kinase-like ATPase, C-terminal domain"/>
    <property type="match status" value="1"/>
</dbReference>
<dbReference type="GO" id="GO:0005524">
    <property type="term" value="F:ATP binding"/>
    <property type="evidence" value="ECO:0007669"/>
    <property type="project" value="UniProtKB-KW"/>
</dbReference>
<dbReference type="EC" id="2.7.13.3" evidence="2"/>
<dbReference type="PANTHER" id="PTHR45339">
    <property type="entry name" value="HYBRID SIGNAL TRANSDUCTION HISTIDINE KINASE J"/>
    <property type="match status" value="1"/>
</dbReference>
<dbReference type="CDD" id="cd16922">
    <property type="entry name" value="HATPase_EvgS-ArcB-TorS-like"/>
    <property type="match status" value="1"/>
</dbReference>
<evidence type="ECO:0000256" key="4">
    <source>
        <dbReference type="ARBA" id="ARBA00023012"/>
    </source>
</evidence>
<keyword evidence="7" id="KW-1133">Transmembrane helix</keyword>
<dbReference type="SUPFAM" id="SSF47384">
    <property type="entry name" value="Homodimeric domain of signal transducing histidine kinase"/>
    <property type="match status" value="1"/>
</dbReference>
<dbReference type="InterPro" id="IPR011006">
    <property type="entry name" value="CheY-like_superfamily"/>
</dbReference>
<feature type="domain" description="PAC" evidence="10">
    <location>
        <begin position="396"/>
        <end position="448"/>
    </location>
</feature>
<gene>
    <name evidence="11" type="ORF">MM213_14510</name>
</gene>
<evidence type="ECO:0000256" key="1">
    <source>
        <dbReference type="ARBA" id="ARBA00000085"/>
    </source>
</evidence>
<dbReference type="Pfam" id="PF02518">
    <property type="entry name" value="HATPase_c"/>
    <property type="match status" value="1"/>
</dbReference>
<dbReference type="InterPro" id="IPR036097">
    <property type="entry name" value="HisK_dim/P_sf"/>
</dbReference>
<dbReference type="SMART" id="SM00387">
    <property type="entry name" value="HATPase_c"/>
    <property type="match status" value="1"/>
</dbReference>
<feature type="modified residue" description="4-aspartylphosphate" evidence="5">
    <location>
        <position position="887"/>
    </location>
</feature>
<feature type="transmembrane region" description="Helical" evidence="7">
    <location>
        <begin position="15"/>
        <end position="41"/>
    </location>
</feature>
<dbReference type="Gene3D" id="3.40.50.2300">
    <property type="match status" value="1"/>
</dbReference>
<dbReference type="EMBL" id="JAKZGO010000012">
    <property type="protein sequence ID" value="MCH7414709.1"/>
    <property type="molecule type" value="Genomic_DNA"/>
</dbReference>
<dbReference type="NCBIfam" id="TIGR00229">
    <property type="entry name" value="sensory_box"/>
    <property type="match status" value="1"/>
</dbReference>
<dbReference type="Pfam" id="PF00512">
    <property type="entry name" value="HisKA"/>
    <property type="match status" value="1"/>
</dbReference>
<dbReference type="SUPFAM" id="SSF52172">
    <property type="entry name" value="CheY-like"/>
    <property type="match status" value="1"/>
</dbReference>
<evidence type="ECO:0000256" key="6">
    <source>
        <dbReference type="SAM" id="Coils"/>
    </source>
</evidence>
<comment type="catalytic activity">
    <reaction evidence="1">
        <text>ATP + protein L-histidine = ADP + protein N-phospho-L-histidine.</text>
        <dbReference type="EC" id="2.7.13.3"/>
    </reaction>
</comment>
<keyword evidence="3 5" id="KW-0597">Phosphoprotein</keyword>
<dbReference type="PROSITE" id="PS50113">
    <property type="entry name" value="PAC"/>
    <property type="match status" value="1"/>
</dbReference>
<keyword evidence="4" id="KW-0902">Two-component regulatory system</keyword>
<evidence type="ECO:0000313" key="11">
    <source>
        <dbReference type="EMBL" id="MCH7414709.1"/>
    </source>
</evidence>
<dbReference type="SUPFAM" id="SSF55874">
    <property type="entry name" value="ATPase domain of HSP90 chaperone/DNA topoisomerase II/histidine kinase"/>
    <property type="match status" value="1"/>
</dbReference>
<keyword evidence="11" id="KW-0547">Nucleotide-binding</keyword>
<dbReference type="InterPro" id="IPR003661">
    <property type="entry name" value="HisK_dim/P_dom"/>
</dbReference>
<accession>A0ABS9VE39</accession>
<dbReference type="InterPro" id="IPR003594">
    <property type="entry name" value="HATPase_dom"/>
</dbReference>
<organism evidence="11 12">
    <name type="scientific">Belliella alkalica</name>
    <dbReference type="NCBI Taxonomy" id="1730871"/>
    <lineage>
        <taxon>Bacteria</taxon>
        <taxon>Pseudomonadati</taxon>
        <taxon>Bacteroidota</taxon>
        <taxon>Cytophagia</taxon>
        <taxon>Cytophagales</taxon>
        <taxon>Cyclobacteriaceae</taxon>
        <taxon>Belliella</taxon>
    </lineage>
</organism>
<dbReference type="Gene3D" id="3.30.450.20">
    <property type="entry name" value="PAS domain"/>
    <property type="match status" value="2"/>
</dbReference>
<dbReference type="InterPro" id="IPR004358">
    <property type="entry name" value="Sig_transdc_His_kin-like_C"/>
</dbReference>
<keyword evidence="7" id="KW-0472">Membrane</keyword>
<dbReference type="RefSeq" id="WP_241413376.1">
    <property type="nucleotide sequence ID" value="NZ_JAKZGO010000012.1"/>
</dbReference>
<name>A0ABS9VE39_9BACT</name>
<dbReference type="SMART" id="SM00388">
    <property type="entry name" value="HisKA"/>
    <property type="match status" value="1"/>
</dbReference>
<keyword evidence="6" id="KW-0175">Coiled coil</keyword>
<dbReference type="InterPro" id="IPR000014">
    <property type="entry name" value="PAS"/>
</dbReference>
<dbReference type="PANTHER" id="PTHR45339:SF1">
    <property type="entry name" value="HYBRID SIGNAL TRANSDUCTION HISTIDINE KINASE J"/>
    <property type="match status" value="1"/>
</dbReference>
<evidence type="ECO:0000259" key="9">
    <source>
        <dbReference type="PROSITE" id="PS50110"/>
    </source>
</evidence>
<dbReference type="PROSITE" id="PS50110">
    <property type="entry name" value="RESPONSE_REGULATORY"/>
    <property type="match status" value="1"/>
</dbReference>
<keyword evidence="7" id="KW-0812">Transmembrane</keyword>
<evidence type="ECO:0000256" key="3">
    <source>
        <dbReference type="ARBA" id="ARBA00022553"/>
    </source>
</evidence>
<evidence type="ECO:0000313" key="12">
    <source>
        <dbReference type="Proteomes" id="UP001165430"/>
    </source>
</evidence>
<proteinExistence type="predicted"/>
<dbReference type="InterPro" id="IPR001789">
    <property type="entry name" value="Sig_transdc_resp-reg_receiver"/>
</dbReference>
<dbReference type="PROSITE" id="PS50109">
    <property type="entry name" value="HIS_KIN"/>
    <property type="match status" value="1"/>
</dbReference>
<feature type="domain" description="Histidine kinase" evidence="8">
    <location>
        <begin position="586"/>
        <end position="808"/>
    </location>
</feature>
<evidence type="ECO:0000259" key="8">
    <source>
        <dbReference type="PROSITE" id="PS50109"/>
    </source>
</evidence>
<dbReference type="InterPro" id="IPR036890">
    <property type="entry name" value="HATPase_C_sf"/>
</dbReference>
<reference evidence="11" key="1">
    <citation type="submission" date="2022-03" db="EMBL/GenBank/DDBJ databases">
        <title>De novo assembled genomes of Belliella spp. (Cyclobacteriaceae) strains.</title>
        <authorList>
            <person name="Szabo A."/>
            <person name="Korponai K."/>
            <person name="Felfoldi T."/>
        </authorList>
    </citation>
    <scope>NUCLEOTIDE SEQUENCE</scope>
    <source>
        <strain evidence="11">DSM 111903</strain>
    </source>
</reference>
<evidence type="ECO:0000256" key="2">
    <source>
        <dbReference type="ARBA" id="ARBA00012438"/>
    </source>
</evidence>
<dbReference type="InterPro" id="IPR035965">
    <property type="entry name" value="PAS-like_dom_sf"/>
</dbReference>
<dbReference type="Proteomes" id="UP001165430">
    <property type="component" value="Unassembled WGS sequence"/>
</dbReference>
<dbReference type="Pfam" id="PF00072">
    <property type="entry name" value="Response_reg"/>
    <property type="match status" value="1"/>
</dbReference>
<evidence type="ECO:0000259" key="10">
    <source>
        <dbReference type="PROSITE" id="PS50113"/>
    </source>
</evidence>
<evidence type="ECO:0000256" key="5">
    <source>
        <dbReference type="PROSITE-ProRule" id="PRU00169"/>
    </source>
</evidence>
<dbReference type="CDD" id="cd17546">
    <property type="entry name" value="REC_hyHK_CKI1_RcsC-like"/>
    <property type="match status" value="1"/>
</dbReference>
<dbReference type="InterPro" id="IPR005467">
    <property type="entry name" value="His_kinase_dom"/>
</dbReference>
<dbReference type="SUPFAM" id="SSF55785">
    <property type="entry name" value="PYP-like sensor domain (PAS domain)"/>
    <property type="match status" value="2"/>
</dbReference>
<dbReference type="SMART" id="SM00448">
    <property type="entry name" value="REC"/>
    <property type="match status" value="1"/>
</dbReference>
<feature type="transmembrane region" description="Helical" evidence="7">
    <location>
        <begin position="280"/>
        <end position="303"/>
    </location>
</feature>
<keyword evidence="11" id="KW-0067">ATP-binding</keyword>
<feature type="domain" description="Response regulatory" evidence="9">
    <location>
        <begin position="838"/>
        <end position="954"/>
    </location>
</feature>
<feature type="coiled-coil region" evidence="6">
    <location>
        <begin position="303"/>
        <end position="333"/>
    </location>
</feature>
<dbReference type="InterPro" id="IPR000700">
    <property type="entry name" value="PAS-assoc_C"/>
</dbReference>
<keyword evidence="12" id="KW-1185">Reference proteome</keyword>
<sequence>MKDLQLRFSKSYNNAYRWFVVTGVLVVILILFLAIIFFRALTESQVEARRQFLNKQVELAAKETQNRFSSTYDDLVFFVNNLEPWTYEKNGNEQLAFEMRTRRIFNNHRNVLDTMTVVFPNHIVSFHFDQKNNFIKKVLPANSNIPEIKQNHIVLENQSKGLKIISVVNLDRFLGDELGNYYLGMSSEKLLYKNGELYGLLDYIPVAGYKILSPVFDPLKNDVKKGLKGGYEGVFVNETEGVKFEAIIYQYPFNLYPLEETLSVVFVQDKKEATSKIYETYIFLLVGLMFLLLMVILILYRFIKNAQESNDLLEEKSEKINELFRQQSLLLQESKGFIYFQNINREMINVSSEVKDVLGYDPDFFIDNFQKFIPKDQWDELVGNIDRAIENQHDSFSFEFDFINSSGEKIRSRAFEKLIYTESGEFAGNVGICTDINERYIADQELIKSNNRLNSVLKSLPDIIFIYSNEGVFLEYYVQDESFLLKPAGSSMGKNVMEDLPSPLNQQIMEGFEKVKSTGKLVTLDYEIESQTGKKIFEARIFKLDEERLISISRDITGQKLWEKGLQEAMEAAELANTAKSEFLANMSHEIRTPMNGLLGIIGLLEMTDLNEKQTEYLKIIQDSGQSLSNIINDILDYSKIESGMMLLDASIFNFKEEFEKILKIFSGMIQHKNIKLSYQFGPLIPEFVELDKEKLGQILFNLIGNSIKFTPVKGEVFIYIYGESFLNDNIILHFSVKDSGIGIPESKIETLKEPFVQVDGSNTREFRGTGLGLAISNRLIELMGGELRIESEEKKGSVFSFNVFGKVWVQDEKVFEYTNSQDESFNWSNMEKDYPLKILLVEDNETNLKFMQMLMKELGYSITIAKNGLEAVELVTDASFDLIFMDIQMPKLNGLEATKIIRTMEGKPYVPIIGLSANAFQEDINEAIQIGMDGYLPKPIIIKDIALTVKKIYELKISKEVN</sequence>
<protein>
    <recommendedName>
        <fullName evidence="2">histidine kinase</fullName>
        <ecNumber evidence="2">2.7.13.3</ecNumber>
    </recommendedName>
</protein>
<comment type="caution">
    <text evidence="11">The sequence shown here is derived from an EMBL/GenBank/DDBJ whole genome shotgun (WGS) entry which is preliminary data.</text>
</comment>
<evidence type="ECO:0000256" key="7">
    <source>
        <dbReference type="SAM" id="Phobius"/>
    </source>
</evidence>
<dbReference type="PRINTS" id="PR00344">
    <property type="entry name" value="BCTRLSENSOR"/>
</dbReference>
<dbReference type="CDD" id="cd00082">
    <property type="entry name" value="HisKA"/>
    <property type="match status" value="1"/>
</dbReference>